<organism evidence="2 3">
    <name type="scientific">Trichoderma arundinaceum</name>
    <dbReference type="NCBI Taxonomy" id="490622"/>
    <lineage>
        <taxon>Eukaryota</taxon>
        <taxon>Fungi</taxon>
        <taxon>Dikarya</taxon>
        <taxon>Ascomycota</taxon>
        <taxon>Pezizomycotina</taxon>
        <taxon>Sordariomycetes</taxon>
        <taxon>Hypocreomycetidae</taxon>
        <taxon>Hypocreales</taxon>
        <taxon>Hypocreaceae</taxon>
        <taxon>Trichoderma</taxon>
    </lineage>
</organism>
<sequence>MPGDPTLGFGNSDNEDWEVVDSPDIRPEDGATSSLSLAFTWHYGFTLQRGGNRTSRVGLGESKEHECKMSTVPKNCASSLNKQDQCMLFSLPFELRLRIYEEVLLIQALKVQLRWYPTNQQKNHPISVLSILVTCQRIHAEAESIFYSINHFKYQVEESRLNRNFFQAISSKRRDAIKKITITVSSGSEALAILSELSVLTGLQELQMERQQSIRFTDIGAWVVLAKQLRMELEKLVGLKELDIITPPTITPTPDEEQRMQRLDKVDASLREVIAKKCSPVT</sequence>
<accession>A0A395NKB5</accession>
<protein>
    <submittedName>
        <fullName evidence="2">Uncharacterized protein</fullName>
    </submittedName>
</protein>
<dbReference type="PANTHER" id="PTHR42085:SF2">
    <property type="entry name" value="F-BOX DOMAIN-CONTAINING PROTEIN"/>
    <property type="match status" value="1"/>
</dbReference>
<dbReference type="EMBL" id="PXOA01000346">
    <property type="protein sequence ID" value="RFU76498.1"/>
    <property type="molecule type" value="Genomic_DNA"/>
</dbReference>
<comment type="caution">
    <text evidence="2">The sequence shown here is derived from an EMBL/GenBank/DDBJ whole genome shotgun (WGS) entry which is preliminary data.</text>
</comment>
<dbReference type="PANTHER" id="PTHR42085">
    <property type="entry name" value="F-BOX DOMAIN-CONTAINING PROTEIN"/>
    <property type="match status" value="1"/>
</dbReference>
<dbReference type="Proteomes" id="UP000266272">
    <property type="component" value="Unassembled WGS sequence"/>
</dbReference>
<feature type="region of interest" description="Disordered" evidence="1">
    <location>
        <begin position="1"/>
        <end position="25"/>
    </location>
</feature>
<proteinExistence type="predicted"/>
<dbReference type="AlphaFoldDB" id="A0A395NKB5"/>
<keyword evidence="3" id="KW-1185">Reference proteome</keyword>
<name>A0A395NKB5_TRIAR</name>
<dbReference type="OrthoDB" id="62952at2759"/>
<evidence type="ECO:0000313" key="2">
    <source>
        <dbReference type="EMBL" id="RFU76498.1"/>
    </source>
</evidence>
<gene>
    <name evidence="2" type="ORF">TARUN_5745</name>
</gene>
<dbReference type="InterPro" id="IPR038883">
    <property type="entry name" value="AN11006-like"/>
</dbReference>
<evidence type="ECO:0000313" key="3">
    <source>
        <dbReference type="Proteomes" id="UP000266272"/>
    </source>
</evidence>
<evidence type="ECO:0000256" key="1">
    <source>
        <dbReference type="SAM" id="MobiDB-lite"/>
    </source>
</evidence>
<reference evidence="2 3" key="1">
    <citation type="journal article" date="2018" name="PLoS Pathog.">
        <title>Evolution of structural diversity of trichothecenes, a family of toxins produced by plant pathogenic and entomopathogenic fungi.</title>
        <authorList>
            <person name="Proctor R.H."/>
            <person name="McCormick S.P."/>
            <person name="Kim H.S."/>
            <person name="Cardoza R.E."/>
            <person name="Stanley A.M."/>
            <person name="Lindo L."/>
            <person name="Kelly A."/>
            <person name="Brown D.W."/>
            <person name="Lee T."/>
            <person name="Vaughan M.M."/>
            <person name="Alexander N.J."/>
            <person name="Busman M."/>
            <person name="Gutierrez S."/>
        </authorList>
    </citation>
    <scope>NUCLEOTIDE SEQUENCE [LARGE SCALE GENOMIC DNA]</scope>
    <source>
        <strain evidence="2 3">IBT 40837</strain>
    </source>
</reference>